<protein>
    <recommendedName>
        <fullName evidence="2">PDZ domain-containing protein</fullName>
    </recommendedName>
</protein>
<feature type="region of interest" description="Disordered" evidence="1">
    <location>
        <begin position="547"/>
        <end position="591"/>
    </location>
</feature>
<reference evidence="3 5" key="1">
    <citation type="journal article" date="2012" name="Nature">
        <title>Algal genomes reveal evolutionary mosaicism and the fate of nucleomorphs.</title>
        <authorList>
            <consortium name="DOE Joint Genome Institute"/>
            <person name="Curtis B.A."/>
            <person name="Tanifuji G."/>
            <person name="Burki F."/>
            <person name="Gruber A."/>
            <person name="Irimia M."/>
            <person name="Maruyama S."/>
            <person name="Arias M.C."/>
            <person name="Ball S.G."/>
            <person name="Gile G.H."/>
            <person name="Hirakawa Y."/>
            <person name="Hopkins J.F."/>
            <person name="Kuo A."/>
            <person name="Rensing S.A."/>
            <person name="Schmutz J."/>
            <person name="Symeonidi A."/>
            <person name="Elias M."/>
            <person name="Eveleigh R.J."/>
            <person name="Herman E.K."/>
            <person name="Klute M.J."/>
            <person name="Nakayama T."/>
            <person name="Obornik M."/>
            <person name="Reyes-Prieto A."/>
            <person name="Armbrust E.V."/>
            <person name="Aves S.J."/>
            <person name="Beiko R.G."/>
            <person name="Coutinho P."/>
            <person name="Dacks J.B."/>
            <person name="Durnford D.G."/>
            <person name="Fast N.M."/>
            <person name="Green B.R."/>
            <person name="Grisdale C.J."/>
            <person name="Hempel F."/>
            <person name="Henrissat B."/>
            <person name="Hoppner M.P."/>
            <person name="Ishida K."/>
            <person name="Kim E."/>
            <person name="Koreny L."/>
            <person name="Kroth P.G."/>
            <person name="Liu Y."/>
            <person name="Malik S.B."/>
            <person name="Maier U.G."/>
            <person name="McRose D."/>
            <person name="Mock T."/>
            <person name="Neilson J.A."/>
            <person name="Onodera N.T."/>
            <person name="Poole A.M."/>
            <person name="Pritham E.J."/>
            <person name="Richards T.A."/>
            <person name="Rocap G."/>
            <person name="Roy S.W."/>
            <person name="Sarai C."/>
            <person name="Schaack S."/>
            <person name="Shirato S."/>
            <person name="Slamovits C.H."/>
            <person name="Spencer D.F."/>
            <person name="Suzuki S."/>
            <person name="Worden A.Z."/>
            <person name="Zauner S."/>
            <person name="Barry K."/>
            <person name="Bell C."/>
            <person name="Bharti A.K."/>
            <person name="Crow J.A."/>
            <person name="Grimwood J."/>
            <person name="Kramer R."/>
            <person name="Lindquist E."/>
            <person name="Lucas S."/>
            <person name="Salamov A."/>
            <person name="McFadden G.I."/>
            <person name="Lane C.E."/>
            <person name="Keeling P.J."/>
            <person name="Gray M.W."/>
            <person name="Grigoriev I.V."/>
            <person name="Archibald J.M."/>
        </authorList>
    </citation>
    <scope>NUCLEOTIDE SEQUENCE</scope>
    <source>
        <strain evidence="3 5">CCMP2712</strain>
    </source>
</reference>
<feature type="compositionally biased region" description="Low complexity" evidence="1">
    <location>
        <begin position="579"/>
        <end position="588"/>
    </location>
</feature>
<organism evidence="3">
    <name type="scientific">Guillardia theta (strain CCMP2712)</name>
    <name type="common">Cryptophyte</name>
    <dbReference type="NCBI Taxonomy" id="905079"/>
    <lineage>
        <taxon>Eukaryota</taxon>
        <taxon>Cryptophyceae</taxon>
        <taxon>Pyrenomonadales</taxon>
        <taxon>Geminigeraceae</taxon>
        <taxon>Guillardia</taxon>
    </lineage>
</organism>
<dbReference type="Pfam" id="PF17820">
    <property type="entry name" value="PDZ_6"/>
    <property type="match status" value="1"/>
</dbReference>
<feature type="compositionally biased region" description="Acidic residues" evidence="1">
    <location>
        <begin position="356"/>
        <end position="366"/>
    </location>
</feature>
<dbReference type="EMBL" id="JH993146">
    <property type="protein sequence ID" value="EKX33334.1"/>
    <property type="molecule type" value="Genomic_DNA"/>
</dbReference>
<gene>
    <name evidence="3" type="ORF">GUITHDRAFT_120498</name>
</gene>
<evidence type="ECO:0000313" key="5">
    <source>
        <dbReference type="Proteomes" id="UP000011087"/>
    </source>
</evidence>
<dbReference type="GeneID" id="17290066"/>
<feature type="region of interest" description="Disordered" evidence="1">
    <location>
        <begin position="322"/>
        <end position="366"/>
    </location>
</feature>
<dbReference type="EnsemblProtists" id="EKX33334">
    <property type="protein sequence ID" value="EKX33334"/>
    <property type="gene ID" value="GUITHDRAFT_120498"/>
</dbReference>
<dbReference type="GO" id="GO:0004175">
    <property type="term" value="F:endopeptidase activity"/>
    <property type="evidence" value="ECO:0007669"/>
    <property type="project" value="TreeGrafter"/>
</dbReference>
<dbReference type="PROSITE" id="PS50106">
    <property type="entry name" value="PDZ"/>
    <property type="match status" value="1"/>
</dbReference>
<dbReference type="PANTHER" id="PTHR32060">
    <property type="entry name" value="TAIL-SPECIFIC PROTEASE"/>
    <property type="match status" value="1"/>
</dbReference>
<keyword evidence="5" id="KW-1185">Reference proteome</keyword>
<feature type="region of interest" description="Disordered" evidence="1">
    <location>
        <begin position="717"/>
        <end position="742"/>
    </location>
</feature>
<dbReference type="InterPro" id="IPR036034">
    <property type="entry name" value="PDZ_sf"/>
</dbReference>
<dbReference type="RefSeq" id="XP_005820314.1">
    <property type="nucleotide sequence ID" value="XM_005820257.1"/>
</dbReference>
<dbReference type="PaxDb" id="55529-EKX33334"/>
<dbReference type="CDD" id="cd06782">
    <property type="entry name" value="cpPDZ_CPP-like"/>
    <property type="match status" value="1"/>
</dbReference>
<dbReference type="OMA" id="MSTPYLV"/>
<dbReference type="InterPro" id="IPR041489">
    <property type="entry name" value="PDZ_6"/>
</dbReference>
<evidence type="ECO:0000259" key="2">
    <source>
        <dbReference type="PROSITE" id="PS50106"/>
    </source>
</evidence>
<feature type="region of interest" description="Disordered" evidence="1">
    <location>
        <begin position="1"/>
        <end position="41"/>
    </location>
</feature>
<reference evidence="4" key="3">
    <citation type="submission" date="2015-06" db="UniProtKB">
        <authorList>
            <consortium name="EnsemblProtists"/>
        </authorList>
    </citation>
    <scope>IDENTIFICATION</scope>
</reference>
<dbReference type="AlphaFoldDB" id="L1IBQ3"/>
<evidence type="ECO:0000256" key="1">
    <source>
        <dbReference type="SAM" id="MobiDB-lite"/>
    </source>
</evidence>
<evidence type="ECO:0000313" key="3">
    <source>
        <dbReference type="EMBL" id="EKX33334.1"/>
    </source>
</evidence>
<dbReference type="PANTHER" id="PTHR32060:SF22">
    <property type="entry name" value="CARBOXYL-TERMINAL-PROCESSING PEPTIDASE 3, CHLOROPLASTIC"/>
    <property type="match status" value="1"/>
</dbReference>
<dbReference type="HOGENOM" id="CLU_353183_0_0_1"/>
<dbReference type="KEGG" id="gtt:GUITHDRAFT_120498"/>
<proteinExistence type="predicted"/>
<accession>L1IBQ3</accession>
<dbReference type="Proteomes" id="UP000011087">
    <property type="component" value="Unassembled WGS sequence"/>
</dbReference>
<dbReference type="GO" id="GO:0007165">
    <property type="term" value="P:signal transduction"/>
    <property type="evidence" value="ECO:0007669"/>
    <property type="project" value="TreeGrafter"/>
</dbReference>
<dbReference type="OrthoDB" id="2272012at2759"/>
<name>L1IBQ3_GUITC</name>
<dbReference type="SMART" id="SM00228">
    <property type="entry name" value="PDZ"/>
    <property type="match status" value="1"/>
</dbReference>
<dbReference type="SUPFAM" id="SSF50156">
    <property type="entry name" value="PDZ domain-like"/>
    <property type="match status" value="1"/>
</dbReference>
<feature type="region of interest" description="Disordered" evidence="1">
    <location>
        <begin position="121"/>
        <end position="169"/>
    </location>
</feature>
<dbReference type="InterPro" id="IPR001478">
    <property type="entry name" value="PDZ"/>
</dbReference>
<feature type="region of interest" description="Disordered" evidence="1">
    <location>
        <begin position="188"/>
        <end position="212"/>
    </location>
</feature>
<feature type="domain" description="PDZ" evidence="2">
    <location>
        <begin position="596"/>
        <end position="659"/>
    </location>
</feature>
<sequence length="796" mass="85994">MQSHASSRPAPSLSSSSSSSVSMSSSIQQHPPAIPPPISAPSPSYFLFSNPAVFAHQTSQPSFVGNRGIYDAVPQSYTLSPRFIPPPSAGFFTPRYAASNNQAQTPRRRSDSSMPTVNAALKRTPEDREPPPPPISASDSMHKQRSMNPHPPHPPHLPPHHHPHYPHHDESHIVSNIISFKISYEEKSERDPLADESLSQEEQNNDDSREKEDIKRLWMKQQEMRMKHEHGQPSPAGLERHEEQWYHEETQEEKQEEQTRSPDSSRGKEQRPMSFHDKHYQAINHIKKTIAEVERVIGPLPPMGAGGPVSVVEAVHTLSFDEDGNLSEHGYTTAEPQEGGSSSREDRESHVGMVDNEAEATVMDDAEDVQVREPMSGEDENLYQSDKSEEDAVKEIGEMCDSQSSGARSEMRDLPSDLSPANVVAGTKSSGLAKNENLEFLKRFHHSYSSYAPAESNYSSYAPAEANTFPNVTTIDPIVHSISSFRELPDPFRVNRDDMKAEEVASNMTNSSSFSQRRVSSNEHSAFIDQSFSAAEVVDSSPHLQGLGATKEAQARSGRATLDDMSSSSAGHRAEGEASETPAAPAASDQTQSLVEAGALAGVGMLIGRDATTGKIFVNSVAPEGPACESGIKSGDQLLAVDGTVVEGLRTADVLNLIKGRKGTQVKLKLSRGDSSVLELHVMRAALGRGGTSPGSDKNISALEGLKAFFSSPPKSAASASSADTMPAKAEEEASQGVQDAETVDATIMSPGQEAGSMNKSVASRALELEACGDLMAIMDLVSYSSWSIKRSASLL</sequence>
<feature type="region of interest" description="Disordered" evidence="1">
    <location>
        <begin position="399"/>
        <end position="421"/>
    </location>
</feature>
<feature type="region of interest" description="Disordered" evidence="1">
    <location>
        <begin position="246"/>
        <end position="276"/>
    </location>
</feature>
<feature type="compositionally biased region" description="Low complexity" evidence="1">
    <location>
        <begin position="1"/>
        <end position="31"/>
    </location>
</feature>
<reference evidence="5" key="2">
    <citation type="submission" date="2012-11" db="EMBL/GenBank/DDBJ databases">
        <authorList>
            <person name="Kuo A."/>
            <person name="Curtis B.A."/>
            <person name="Tanifuji G."/>
            <person name="Burki F."/>
            <person name="Gruber A."/>
            <person name="Irimia M."/>
            <person name="Maruyama S."/>
            <person name="Arias M.C."/>
            <person name="Ball S.G."/>
            <person name="Gile G.H."/>
            <person name="Hirakawa Y."/>
            <person name="Hopkins J.F."/>
            <person name="Rensing S.A."/>
            <person name="Schmutz J."/>
            <person name="Symeonidi A."/>
            <person name="Elias M."/>
            <person name="Eveleigh R.J."/>
            <person name="Herman E.K."/>
            <person name="Klute M.J."/>
            <person name="Nakayama T."/>
            <person name="Obornik M."/>
            <person name="Reyes-Prieto A."/>
            <person name="Armbrust E.V."/>
            <person name="Aves S.J."/>
            <person name="Beiko R.G."/>
            <person name="Coutinho P."/>
            <person name="Dacks J.B."/>
            <person name="Durnford D.G."/>
            <person name="Fast N.M."/>
            <person name="Green B.R."/>
            <person name="Grisdale C."/>
            <person name="Hempe F."/>
            <person name="Henrissat B."/>
            <person name="Hoppner M.P."/>
            <person name="Ishida K.-I."/>
            <person name="Kim E."/>
            <person name="Koreny L."/>
            <person name="Kroth P.G."/>
            <person name="Liu Y."/>
            <person name="Malik S.-B."/>
            <person name="Maier U.G."/>
            <person name="McRose D."/>
            <person name="Mock T."/>
            <person name="Neilson J.A."/>
            <person name="Onodera N.T."/>
            <person name="Poole A.M."/>
            <person name="Pritham E.J."/>
            <person name="Richards T.A."/>
            <person name="Rocap G."/>
            <person name="Roy S.W."/>
            <person name="Sarai C."/>
            <person name="Schaack S."/>
            <person name="Shirato S."/>
            <person name="Slamovits C.H."/>
            <person name="Spencer D.F."/>
            <person name="Suzuki S."/>
            <person name="Worden A.Z."/>
            <person name="Zauner S."/>
            <person name="Barry K."/>
            <person name="Bell C."/>
            <person name="Bharti A.K."/>
            <person name="Crow J.A."/>
            <person name="Grimwood J."/>
            <person name="Kramer R."/>
            <person name="Lindquist E."/>
            <person name="Lucas S."/>
            <person name="Salamov A."/>
            <person name="McFadden G.I."/>
            <person name="Lane C.E."/>
            <person name="Keeling P.J."/>
            <person name="Gray M.W."/>
            <person name="Grigoriev I.V."/>
            <person name="Archibald J.M."/>
        </authorList>
    </citation>
    <scope>NUCLEOTIDE SEQUENCE</scope>
    <source>
        <strain evidence="5">CCMP2712</strain>
    </source>
</reference>
<dbReference type="Gene3D" id="2.30.42.10">
    <property type="match status" value="1"/>
</dbReference>
<evidence type="ECO:0000313" key="4">
    <source>
        <dbReference type="EnsemblProtists" id="EKX33334"/>
    </source>
</evidence>